<dbReference type="HOGENOM" id="CLU_1370571_0_0_4"/>
<sequence>MSQPTMDKYADLWVLCASQQIELGVEFGAAAMECMSKVYDLDSNFVRREMGNAILLVKQCVDARTPVEAASLVAERWRADMQEGAKFTQQLGELLGNATIKLNHSVQRHAIEVNKQCTSCLQGVASHRAASNGDLTHLLDKSMHELPGMLGKMFESGKQISDAWSNGIQQVVPQILAATTLPSESTSRKPAAKGTKAES</sequence>
<evidence type="ECO:0000313" key="2">
    <source>
        <dbReference type="Proteomes" id="UP000000329"/>
    </source>
</evidence>
<dbReference type="eggNOG" id="COG2224">
    <property type="taxonomic scope" value="Bacteria"/>
</dbReference>
<dbReference type="GeneID" id="29394337"/>
<keyword evidence="2" id="KW-1185">Reference proteome</keyword>
<dbReference type="STRING" id="757424.Hsero_2402"/>
<gene>
    <name evidence="1" type="ordered locus">Hsero_2402</name>
</gene>
<dbReference type="KEGG" id="hse:Hsero_2402"/>
<dbReference type="AlphaFoldDB" id="D8IVG2"/>
<reference evidence="1 2" key="1">
    <citation type="submission" date="2010-04" db="EMBL/GenBank/DDBJ databases">
        <title>The genome of Herbaspirillum seropedicae SmR1, an endophytic, nitrogen-fixing, plant-growth promoting beta-Proteobacteria.</title>
        <authorList>
            <person name="Pedrosa F.O."/>
            <person name="Monteiro R.A."/>
            <person name="Wassem R."/>
            <person name="Cruz L.M."/>
            <person name="Ayub R.A."/>
            <person name="Colauto N.B."/>
            <person name="Fernandez M.A."/>
            <person name="Fungaro M.H.P."/>
            <person name="Grisard E.C."/>
            <person name="Hungria M."/>
            <person name="Madeira H.M.F."/>
            <person name="Nodari R.O."/>
            <person name="Osaku C.A."/>
            <person name="Petzl-Erler M.L."/>
            <person name="Terenzi H."/>
            <person name="Vieira L.G.E."/>
            <person name="Almeida M.I.M."/>
            <person name="Alves L.R."/>
            <person name="Arantes O.M.N."/>
            <person name="Balsanelli E."/>
            <person name="Barcellos F.G."/>
            <person name="Baura V.A."/>
            <person name="Binde D.R."/>
            <person name="Campo R.J."/>
            <person name="Chubatsu L.S."/>
            <person name="Chueire L.M.O."/>
            <person name="Ciferri R.R."/>
            <person name="Correa L.C."/>
            <person name="da Conceicao Silva J.L."/>
            <person name="Dabul A.N.G."/>
            <person name="Dambros B.P."/>
            <person name="Faoro H."/>
            <person name="Favetti A."/>
            <person name="Friedermann G."/>
            <person name="Furlaneto M.C."/>
            <person name="Gasques L.S."/>
            <person name="Gimenes C.C.T."/>
            <person name="Gioppo N.M.R."/>
            <person name="Glienke-Blanco C."/>
            <person name="Godoy L.P."/>
            <person name="Guerra M.P."/>
            <person name="Karp S."/>
            <person name="Kava-Cordeiro V."/>
            <person name="Margarido V.P."/>
            <person name="Mathioni S.M."/>
            <person name="Menck-Soares M.A."/>
            <person name="Murace N.K."/>
            <person name="Nicolas M.F."/>
            <person name="Oliveira C.E.C."/>
            <person name="Pagnan N.A.B."/>
            <person name="Pamphile J.A."/>
            <person name="Patussi E.V."/>
            <person name="Pereira L.F.P."/>
            <person name="Pereira-Ferrari L."/>
            <person name="Pinto F.G.S."/>
            <person name="Precoma C."/>
            <person name="Prioli A.J."/>
            <person name="Prioli S.M.A.P."/>
            <person name="Raittz R.T."/>
            <person name="Ramos H.J.O."/>
            <person name="Ribeiro E.M.S.F."/>
            <person name="Rigo L.U."/>
            <person name="Rocha C.L.M.S.C."/>
            <person name="Rocha S.N."/>
            <person name="Santos K."/>
            <person name="Satori D."/>
            <person name="Silva A.G."/>
            <person name="Simao R.C.G."/>
            <person name="Soares M.A.M."/>
            <person name="Souza E.M."/>
            <person name="Steffens M.B.R."/>
            <person name="Steindel M."/>
            <person name="Tadra-Sfeir M.Z."/>
            <person name="Takahashi E.K."/>
            <person name="Torres R.A."/>
            <person name="Valle J.S."/>
            <person name="Vernal J.I."/>
            <person name="Vilas-Boas L.A."/>
            <person name="Watanabe M.A.E."/>
            <person name="Weiss V.A."/>
            <person name="Yates M.A."/>
            <person name="Souza E.M."/>
        </authorList>
    </citation>
    <scope>NUCLEOTIDE SEQUENCE [LARGE SCALE GENOMIC DNA]</scope>
    <source>
        <strain evidence="1 2">SmR1</strain>
    </source>
</reference>
<dbReference type="RefSeq" id="WP_013234380.1">
    <property type="nucleotide sequence ID" value="NC_014323.1"/>
</dbReference>
<name>D8IVG2_HERSS</name>
<dbReference type="Proteomes" id="UP000000329">
    <property type="component" value="Chromosome"/>
</dbReference>
<organism evidence="1 2">
    <name type="scientific">Herbaspirillum seropedicae (strain SmR1)</name>
    <dbReference type="NCBI Taxonomy" id="757424"/>
    <lineage>
        <taxon>Bacteria</taxon>
        <taxon>Pseudomonadati</taxon>
        <taxon>Pseudomonadota</taxon>
        <taxon>Betaproteobacteria</taxon>
        <taxon>Burkholderiales</taxon>
        <taxon>Oxalobacteraceae</taxon>
        <taxon>Herbaspirillum</taxon>
    </lineage>
</organism>
<protein>
    <recommendedName>
        <fullName evidence="3">Phasin family protein</fullName>
    </recommendedName>
</protein>
<evidence type="ECO:0000313" key="1">
    <source>
        <dbReference type="EMBL" id="ADJ63901.1"/>
    </source>
</evidence>
<evidence type="ECO:0008006" key="3">
    <source>
        <dbReference type="Google" id="ProtNLM"/>
    </source>
</evidence>
<dbReference type="EMBL" id="CP002039">
    <property type="protein sequence ID" value="ADJ63901.1"/>
    <property type="molecule type" value="Genomic_DNA"/>
</dbReference>
<accession>D8IVG2</accession>
<proteinExistence type="predicted"/>